<evidence type="ECO:0000259" key="1">
    <source>
        <dbReference type="PROSITE" id="PS50943"/>
    </source>
</evidence>
<comment type="caution">
    <text evidence="2">The sequence shown here is derived from an EMBL/GenBank/DDBJ whole genome shotgun (WGS) entry which is preliminary data.</text>
</comment>
<dbReference type="Proteomes" id="UP000051749">
    <property type="component" value="Unassembled WGS sequence"/>
</dbReference>
<reference evidence="3 5" key="2">
    <citation type="submission" date="2016-10" db="EMBL/GenBank/DDBJ databases">
        <authorList>
            <person name="Varghese N."/>
            <person name="Submissions S."/>
        </authorList>
    </citation>
    <scope>NUCLEOTIDE SEQUENCE [LARGE SCALE GENOMIC DNA]</scope>
    <source>
        <strain evidence="3 5">CGMCC 1.3889</strain>
    </source>
</reference>
<dbReference type="OrthoDB" id="3213544at2"/>
<proteinExistence type="predicted"/>
<dbReference type="PATRIC" id="fig|319653.3.peg.741"/>
<dbReference type="PROSITE" id="PS50943">
    <property type="entry name" value="HTH_CROC1"/>
    <property type="match status" value="1"/>
</dbReference>
<dbReference type="RefSeq" id="WP_057807216.1">
    <property type="nucleotide sequence ID" value="NZ_BJYP01000026.1"/>
</dbReference>
<dbReference type="EMBL" id="FOGK01000011">
    <property type="protein sequence ID" value="SER61406.1"/>
    <property type="molecule type" value="Genomic_DNA"/>
</dbReference>
<dbReference type="SUPFAM" id="SSF47413">
    <property type="entry name" value="lambda repressor-like DNA-binding domains"/>
    <property type="match status" value="1"/>
</dbReference>
<evidence type="ECO:0000313" key="2">
    <source>
        <dbReference type="EMBL" id="KRN81898.1"/>
    </source>
</evidence>
<dbReference type="Gene3D" id="1.10.260.40">
    <property type="entry name" value="lambda repressor-like DNA-binding domains"/>
    <property type="match status" value="1"/>
</dbReference>
<feature type="domain" description="HTH cro/C1-type" evidence="1">
    <location>
        <begin position="65"/>
        <end position="96"/>
    </location>
</feature>
<dbReference type="CDD" id="cd00093">
    <property type="entry name" value="HTH_XRE"/>
    <property type="match status" value="1"/>
</dbReference>
<evidence type="ECO:0000313" key="5">
    <source>
        <dbReference type="Proteomes" id="UP000182818"/>
    </source>
</evidence>
<dbReference type="STRING" id="319653.SAMN04487973_11129"/>
<sequence>MAKTYIKDHTNTFLIHGHEYEVTAPARFACETDALVDDSQLDDQAVEIANQRYRADLRLVSPGEIKKYRLKIGLTQREFAKLLGWSPNTVALYETGAFPSEANNKVLRALMNNDTVLKVWIVDDIDRLPKIIVQKLKNYFERNSDELVI</sequence>
<dbReference type="InterPro" id="IPR001387">
    <property type="entry name" value="Cro/C1-type_HTH"/>
</dbReference>
<dbReference type="EMBL" id="JQBY01000018">
    <property type="protein sequence ID" value="KRN81898.1"/>
    <property type="molecule type" value="Genomic_DNA"/>
</dbReference>
<dbReference type="GO" id="GO:0003677">
    <property type="term" value="F:DNA binding"/>
    <property type="evidence" value="ECO:0007669"/>
    <property type="project" value="InterPro"/>
</dbReference>
<dbReference type="AlphaFoldDB" id="A0A0R2K5N5"/>
<dbReference type="Proteomes" id="UP000182818">
    <property type="component" value="Unassembled WGS sequence"/>
</dbReference>
<dbReference type="SMART" id="SM00530">
    <property type="entry name" value="HTH_XRE"/>
    <property type="match status" value="1"/>
</dbReference>
<keyword evidence="5" id="KW-1185">Reference proteome</keyword>
<name>A0A0R2K5N5_9LACO</name>
<reference evidence="2 4" key="1">
    <citation type="journal article" date="2015" name="Genome Announc.">
        <title>Expanding the biotechnology potential of lactobacilli through comparative genomics of 213 strains and associated genera.</title>
        <authorList>
            <person name="Sun Z."/>
            <person name="Harris H.M."/>
            <person name="McCann A."/>
            <person name="Guo C."/>
            <person name="Argimon S."/>
            <person name="Zhang W."/>
            <person name="Yang X."/>
            <person name="Jeffery I.B."/>
            <person name="Cooney J.C."/>
            <person name="Kagawa T.F."/>
            <person name="Liu W."/>
            <person name="Song Y."/>
            <person name="Salvetti E."/>
            <person name="Wrobel A."/>
            <person name="Rasinkangas P."/>
            <person name="Parkhill J."/>
            <person name="Rea M.C."/>
            <person name="O'Sullivan O."/>
            <person name="Ritari J."/>
            <person name="Douillard F.P."/>
            <person name="Paul Ross R."/>
            <person name="Yang R."/>
            <person name="Briner A.E."/>
            <person name="Felis G.E."/>
            <person name="de Vos W.M."/>
            <person name="Barrangou R."/>
            <person name="Klaenhammer T.R."/>
            <person name="Caufield P.W."/>
            <person name="Cui Y."/>
            <person name="Zhang H."/>
            <person name="O'Toole P.W."/>
        </authorList>
    </citation>
    <scope>NUCLEOTIDE SEQUENCE [LARGE SCALE GENOMIC DNA]</scope>
    <source>
        <strain evidence="2 4">DSM 22301</strain>
    </source>
</reference>
<protein>
    <submittedName>
        <fullName evidence="2">Phage-related infection protein</fullName>
    </submittedName>
    <submittedName>
        <fullName evidence="3">Zinc finger/helix-turn-helix protein, YgiT family</fullName>
    </submittedName>
</protein>
<evidence type="ECO:0000313" key="3">
    <source>
        <dbReference type="EMBL" id="SER61406.1"/>
    </source>
</evidence>
<organism evidence="2 4">
    <name type="scientific">Pediococcus ethanolidurans</name>
    <dbReference type="NCBI Taxonomy" id="319653"/>
    <lineage>
        <taxon>Bacteria</taxon>
        <taxon>Bacillati</taxon>
        <taxon>Bacillota</taxon>
        <taxon>Bacilli</taxon>
        <taxon>Lactobacillales</taxon>
        <taxon>Lactobacillaceae</taxon>
        <taxon>Pediococcus</taxon>
    </lineage>
</organism>
<evidence type="ECO:0000313" key="4">
    <source>
        <dbReference type="Proteomes" id="UP000051749"/>
    </source>
</evidence>
<accession>A0A0R2K5N5</accession>
<dbReference type="GeneID" id="76044093"/>
<gene>
    <name evidence="2" type="ORF">IV87_GL000730</name>
    <name evidence="3" type="ORF">SAMN04487973_11129</name>
</gene>
<dbReference type="InterPro" id="IPR010982">
    <property type="entry name" value="Lambda_DNA-bd_dom_sf"/>
</dbReference>
<dbReference type="Pfam" id="PF01381">
    <property type="entry name" value="HTH_3"/>
    <property type="match status" value="1"/>
</dbReference>